<comment type="subunit">
    <text evidence="4">May function both as a monomer and a homodimer.</text>
</comment>
<keyword evidence="15" id="KW-0676">Redox-active center</keyword>
<dbReference type="OrthoDB" id="269384at2759"/>
<keyword evidence="14" id="KW-0325">Glycoprotein</keyword>
<evidence type="ECO:0000256" key="6">
    <source>
        <dbReference type="ARBA" id="ARBA00022630"/>
    </source>
</evidence>
<keyword evidence="10" id="KW-0249">Electron transport</keyword>
<dbReference type="GO" id="GO:0016972">
    <property type="term" value="F:thiol oxidase activity"/>
    <property type="evidence" value="ECO:0007669"/>
    <property type="project" value="InterPro"/>
</dbReference>
<evidence type="ECO:0000256" key="8">
    <source>
        <dbReference type="ARBA" id="ARBA00022824"/>
    </source>
</evidence>
<evidence type="ECO:0000256" key="11">
    <source>
        <dbReference type="ARBA" id="ARBA00023002"/>
    </source>
</evidence>
<evidence type="ECO:0000256" key="5">
    <source>
        <dbReference type="ARBA" id="ARBA00022448"/>
    </source>
</evidence>
<evidence type="ECO:0000313" key="18">
    <source>
        <dbReference type="Proteomes" id="UP000241769"/>
    </source>
</evidence>
<feature type="chain" id="PRO_5015148161" evidence="16">
    <location>
        <begin position="24"/>
        <end position="460"/>
    </location>
</feature>
<evidence type="ECO:0000256" key="9">
    <source>
        <dbReference type="ARBA" id="ARBA00022827"/>
    </source>
</evidence>
<keyword evidence="7 16" id="KW-0732">Signal</keyword>
<dbReference type="PANTHER" id="PTHR12613:SF0">
    <property type="entry name" value="ERO1-LIKE PROTEIN"/>
    <property type="match status" value="1"/>
</dbReference>
<dbReference type="EMBL" id="MDYQ01000153">
    <property type="protein sequence ID" value="PRP80328.1"/>
    <property type="molecule type" value="Genomic_DNA"/>
</dbReference>
<keyword evidence="13" id="KW-1015">Disulfide bond</keyword>
<dbReference type="InParanoid" id="A0A2P6N8P7"/>
<keyword evidence="18" id="KW-1185">Reference proteome</keyword>
<dbReference type="STRING" id="1890364.A0A2P6N8P7"/>
<keyword evidence="11" id="KW-0560">Oxidoreductase</keyword>
<dbReference type="GO" id="GO:0015035">
    <property type="term" value="F:protein-disulfide reductase activity"/>
    <property type="evidence" value="ECO:0007669"/>
    <property type="project" value="InterPro"/>
</dbReference>
<dbReference type="GO" id="GO:0005789">
    <property type="term" value="C:endoplasmic reticulum membrane"/>
    <property type="evidence" value="ECO:0007669"/>
    <property type="project" value="UniProtKB-SubCell"/>
</dbReference>
<dbReference type="GO" id="GO:0071949">
    <property type="term" value="F:FAD binding"/>
    <property type="evidence" value="ECO:0007669"/>
    <property type="project" value="InterPro"/>
</dbReference>
<evidence type="ECO:0000256" key="4">
    <source>
        <dbReference type="ARBA" id="ARBA00011802"/>
    </source>
</evidence>
<dbReference type="InterPro" id="IPR007266">
    <property type="entry name" value="Ero1"/>
</dbReference>
<reference evidence="17 18" key="1">
    <citation type="journal article" date="2018" name="Genome Biol. Evol.">
        <title>Multiple Roots of Fruiting Body Formation in Amoebozoa.</title>
        <authorList>
            <person name="Hillmann F."/>
            <person name="Forbes G."/>
            <person name="Novohradska S."/>
            <person name="Ferling I."/>
            <person name="Riege K."/>
            <person name="Groth M."/>
            <person name="Westermann M."/>
            <person name="Marz M."/>
            <person name="Spaller T."/>
            <person name="Winckler T."/>
            <person name="Schaap P."/>
            <person name="Glockner G."/>
        </authorList>
    </citation>
    <scope>NUCLEOTIDE SEQUENCE [LARGE SCALE GENOMIC DNA]</scope>
    <source>
        <strain evidence="17 18">Jena</strain>
    </source>
</reference>
<dbReference type="InterPro" id="IPR037192">
    <property type="entry name" value="ERO1-like_sf"/>
</dbReference>
<evidence type="ECO:0000313" key="17">
    <source>
        <dbReference type="EMBL" id="PRP80328.1"/>
    </source>
</evidence>
<proteinExistence type="inferred from homology"/>
<evidence type="ECO:0000256" key="16">
    <source>
        <dbReference type="SAM" id="SignalP"/>
    </source>
</evidence>
<dbReference type="AlphaFoldDB" id="A0A2P6N8P7"/>
<comment type="caution">
    <text evidence="17">The sequence shown here is derived from an EMBL/GenBank/DDBJ whole genome shotgun (WGS) entry which is preliminary data.</text>
</comment>
<dbReference type="SUPFAM" id="SSF110019">
    <property type="entry name" value="ERO1-like"/>
    <property type="match status" value="1"/>
</dbReference>
<evidence type="ECO:0000256" key="1">
    <source>
        <dbReference type="ARBA" id="ARBA00001974"/>
    </source>
</evidence>
<organism evidence="17 18">
    <name type="scientific">Planoprotostelium fungivorum</name>
    <dbReference type="NCBI Taxonomy" id="1890364"/>
    <lineage>
        <taxon>Eukaryota</taxon>
        <taxon>Amoebozoa</taxon>
        <taxon>Evosea</taxon>
        <taxon>Variosea</taxon>
        <taxon>Cavosteliida</taxon>
        <taxon>Cavosteliaceae</taxon>
        <taxon>Planoprotostelium</taxon>
    </lineage>
</organism>
<dbReference type="Pfam" id="PF04137">
    <property type="entry name" value="ERO1"/>
    <property type="match status" value="1"/>
</dbReference>
<keyword evidence="9" id="KW-0274">FAD</keyword>
<comment type="subcellular location">
    <subcellularLocation>
        <location evidence="2">Endoplasmic reticulum membrane</location>
        <topology evidence="2">Peripheral membrane protein</topology>
        <orientation evidence="2">Lumenal side</orientation>
    </subcellularLocation>
</comment>
<keyword evidence="12" id="KW-0472">Membrane</keyword>
<sequence>MRGYWRCCIFCILLCIQPLFTSADVSIRDGKEGVQLGIKEKTREQHNSSGDILSRADEENRDTCNELDPQQMEISRNLFNLAIPQESIVDDCCCSIKTVSSSNYEDINPILNQLAKLKFFRYFKVHLEGTCPFWATQAMCMKPGCSIDVCRDDEVPECWKDEKTDLVDVTTPLDFVKWRDTDKDMWTEAEDHSTGPMSYVDLQRYPEGNTGYDGRLVWDQIYQENCFKGTVDSMCLEERVFFRLVSGMHASINTHIAHHNEIDANGNWIHNYAIYEQRIHRDPSRIRNLYFAFLFLLRAMSKVEPVLRTYSYHTGDEEQDRQARQLIDRLLQTDLLCSPNFDESTMFNDPQKDMIKRQFRQHFRNISMITDCVTCEKCRVYSKLQVLGLGTALKILFSGVDAMEIGRHLQRNEVIALVVTARQFSNSIEFLKNSFGVSQTTFLDPSDAFSSPPSSFSSWM</sequence>
<evidence type="ECO:0000256" key="2">
    <source>
        <dbReference type="ARBA" id="ARBA00004367"/>
    </source>
</evidence>
<evidence type="ECO:0000256" key="10">
    <source>
        <dbReference type="ARBA" id="ARBA00022982"/>
    </source>
</evidence>
<comment type="cofactor">
    <cofactor evidence="1">
        <name>FAD</name>
        <dbReference type="ChEBI" id="CHEBI:57692"/>
    </cofactor>
</comment>
<keyword evidence="8" id="KW-0256">Endoplasmic reticulum</keyword>
<keyword evidence="6" id="KW-0285">Flavoprotein</keyword>
<evidence type="ECO:0000256" key="14">
    <source>
        <dbReference type="ARBA" id="ARBA00023180"/>
    </source>
</evidence>
<gene>
    <name evidence="17" type="ORF">PROFUN_12080</name>
</gene>
<accession>A0A2P6N8P7</accession>
<comment type="similarity">
    <text evidence="3">Belongs to the EROs family.</text>
</comment>
<name>A0A2P6N8P7_9EUKA</name>
<dbReference type="GO" id="GO:0034975">
    <property type="term" value="P:protein folding in endoplasmic reticulum"/>
    <property type="evidence" value="ECO:0007669"/>
    <property type="project" value="InterPro"/>
</dbReference>
<evidence type="ECO:0000256" key="3">
    <source>
        <dbReference type="ARBA" id="ARBA00008277"/>
    </source>
</evidence>
<keyword evidence="5" id="KW-0813">Transport</keyword>
<dbReference type="Proteomes" id="UP000241769">
    <property type="component" value="Unassembled WGS sequence"/>
</dbReference>
<dbReference type="FunCoup" id="A0A2P6N8P7">
    <property type="interactions" value="500"/>
</dbReference>
<evidence type="ECO:0000256" key="15">
    <source>
        <dbReference type="ARBA" id="ARBA00023284"/>
    </source>
</evidence>
<dbReference type="PANTHER" id="PTHR12613">
    <property type="entry name" value="ERO1-RELATED"/>
    <property type="match status" value="1"/>
</dbReference>
<protein>
    <submittedName>
        <fullName evidence="17">Uncharacterized protein</fullName>
    </submittedName>
</protein>
<feature type="signal peptide" evidence="16">
    <location>
        <begin position="1"/>
        <end position="23"/>
    </location>
</feature>
<evidence type="ECO:0000256" key="13">
    <source>
        <dbReference type="ARBA" id="ARBA00023157"/>
    </source>
</evidence>
<evidence type="ECO:0000256" key="12">
    <source>
        <dbReference type="ARBA" id="ARBA00023136"/>
    </source>
</evidence>
<evidence type="ECO:0000256" key="7">
    <source>
        <dbReference type="ARBA" id="ARBA00022729"/>
    </source>
</evidence>